<dbReference type="PROSITE" id="PS50192">
    <property type="entry name" value="T_SNARE"/>
    <property type="match status" value="1"/>
</dbReference>
<dbReference type="eggNOG" id="KOG0811">
    <property type="taxonomic scope" value="Eukaryota"/>
</dbReference>
<sequence>MSFNNFSEDLEAGGADAHSLHYKDFPEFETSSQQIESLLFNINNNQLTSLKNLNSQYDTLLREPPDSTKPLKLNKLSYTITALTEKITKNYKIVNELTQKINSYLNECENNHDDEDTLVYLRQKESLVIKQIKSSLKNYQTHQKKYESLQQKTIDKYGKVTDSVPSEELDSGVYSSGTNDHIGNGTVSGGQVSIEYEPVNAEELEQQTLLIQEREREIEQIGQDITYINEIYGNLEDIVHEQQFTIDTIEDNILKYSDDVQGASVELRRAERYQRRSSGRMLCCLFILLGILGFIILIGLLF</sequence>
<name>G3AZ11_CANTC</name>
<reference evidence="6 7" key="1">
    <citation type="journal article" date="2011" name="Proc. Natl. Acad. Sci. U.S.A.">
        <title>Comparative genomics of xylose-fermenting fungi for enhanced biofuel production.</title>
        <authorList>
            <person name="Wohlbach D.J."/>
            <person name="Kuo A."/>
            <person name="Sato T.K."/>
            <person name="Potts K.M."/>
            <person name="Salamov A.A."/>
            <person name="LaButti K.M."/>
            <person name="Sun H."/>
            <person name="Clum A."/>
            <person name="Pangilinan J.L."/>
            <person name="Lindquist E.A."/>
            <person name="Lucas S."/>
            <person name="Lapidus A."/>
            <person name="Jin M."/>
            <person name="Gunawan C."/>
            <person name="Balan V."/>
            <person name="Dale B.E."/>
            <person name="Jeffries T.W."/>
            <person name="Zinkel R."/>
            <person name="Barry K.W."/>
            <person name="Grigoriev I.V."/>
            <person name="Gasch A.P."/>
        </authorList>
    </citation>
    <scope>NUCLEOTIDE SEQUENCE [LARGE SCALE GENOMIC DNA]</scope>
    <source>
        <strain evidence="7">ATCC 10573 / BCRC 21748 / CBS 615 / JCM 9827 / NBRC 10315 / NRRL Y-1498 / VKM Y-70</strain>
    </source>
</reference>
<dbReference type="PANTHER" id="PTHR19957:SF38">
    <property type="entry name" value="LD27581P"/>
    <property type="match status" value="1"/>
</dbReference>
<dbReference type="Proteomes" id="UP000000707">
    <property type="component" value="Unassembled WGS sequence"/>
</dbReference>
<dbReference type="GO" id="GO:0012505">
    <property type="term" value="C:endomembrane system"/>
    <property type="evidence" value="ECO:0007669"/>
    <property type="project" value="TreeGrafter"/>
</dbReference>
<dbReference type="InterPro" id="IPR000727">
    <property type="entry name" value="T_SNARE_dom"/>
</dbReference>
<evidence type="ECO:0000313" key="6">
    <source>
        <dbReference type="EMBL" id="EGV65978.1"/>
    </source>
</evidence>
<evidence type="ECO:0000256" key="3">
    <source>
        <dbReference type="SAM" id="MobiDB-lite"/>
    </source>
</evidence>
<dbReference type="GO" id="GO:0006906">
    <property type="term" value="P:vesicle fusion"/>
    <property type="evidence" value="ECO:0007669"/>
    <property type="project" value="TreeGrafter"/>
</dbReference>
<dbReference type="InterPro" id="IPR045242">
    <property type="entry name" value="Syntaxin"/>
</dbReference>
<dbReference type="InterPro" id="IPR006011">
    <property type="entry name" value="Syntaxin_N"/>
</dbReference>
<accession>G3AZ11</accession>
<dbReference type="AlphaFoldDB" id="G3AZ11"/>
<dbReference type="STRING" id="590646.G3AZ11"/>
<keyword evidence="4" id="KW-0812">Transmembrane</keyword>
<dbReference type="PANTHER" id="PTHR19957">
    <property type="entry name" value="SYNTAXIN"/>
    <property type="match status" value="1"/>
</dbReference>
<dbReference type="GO" id="GO:0000149">
    <property type="term" value="F:SNARE binding"/>
    <property type="evidence" value="ECO:0007669"/>
    <property type="project" value="TreeGrafter"/>
</dbReference>
<dbReference type="Pfam" id="PF14523">
    <property type="entry name" value="Syntaxin_2"/>
    <property type="match status" value="1"/>
</dbReference>
<evidence type="ECO:0000256" key="1">
    <source>
        <dbReference type="ARBA" id="ARBA00009063"/>
    </source>
</evidence>
<dbReference type="Gene3D" id="1.20.5.110">
    <property type="match status" value="1"/>
</dbReference>
<evidence type="ECO:0000259" key="5">
    <source>
        <dbReference type="PROSITE" id="PS50192"/>
    </source>
</evidence>
<dbReference type="GO" id="GO:0005484">
    <property type="term" value="F:SNAP receptor activity"/>
    <property type="evidence" value="ECO:0007669"/>
    <property type="project" value="TreeGrafter"/>
</dbReference>
<dbReference type="EMBL" id="GL996512">
    <property type="protein sequence ID" value="EGV65978.1"/>
    <property type="molecule type" value="Genomic_DNA"/>
</dbReference>
<dbReference type="Pfam" id="PF05739">
    <property type="entry name" value="SNARE"/>
    <property type="match status" value="1"/>
</dbReference>
<feature type="domain" description="T-SNARE coiled-coil homology" evidence="5">
    <location>
        <begin position="208"/>
        <end position="270"/>
    </location>
</feature>
<dbReference type="InterPro" id="IPR010989">
    <property type="entry name" value="SNARE"/>
</dbReference>
<dbReference type="GO" id="GO:0006896">
    <property type="term" value="P:Golgi to vacuole transport"/>
    <property type="evidence" value="ECO:0007669"/>
    <property type="project" value="TreeGrafter"/>
</dbReference>
<evidence type="ECO:0000256" key="4">
    <source>
        <dbReference type="SAM" id="Phobius"/>
    </source>
</evidence>
<keyword evidence="2" id="KW-0175">Coiled coil</keyword>
<dbReference type="CDD" id="cd15840">
    <property type="entry name" value="SNARE_Qa"/>
    <property type="match status" value="1"/>
</dbReference>
<evidence type="ECO:0000256" key="2">
    <source>
        <dbReference type="SAM" id="Coils"/>
    </source>
</evidence>
<keyword evidence="7" id="KW-1185">Reference proteome</keyword>
<dbReference type="HOGENOM" id="CLU_059257_4_0_1"/>
<comment type="similarity">
    <text evidence="1">Belongs to the syntaxin family.</text>
</comment>
<dbReference type="SMART" id="SM00397">
    <property type="entry name" value="t_SNARE"/>
    <property type="match status" value="1"/>
</dbReference>
<organism evidence="7">
    <name type="scientific">Candida tenuis (strain ATCC 10573 / BCRC 21748 / CBS 615 / JCM 9827 / NBRC 10315 / NRRL Y-1498 / VKM Y-70)</name>
    <name type="common">Yeast</name>
    <name type="synonym">Yamadazyma tenuis</name>
    <dbReference type="NCBI Taxonomy" id="590646"/>
    <lineage>
        <taxon>Eukaryota</taxon>
        <taxon>Fungi</taxon>
        <taxon>Dikarya</taxon>
        <taxon>Ascomycota</taxon>
        <taxon>Saccharomycotina</taxon>
        <taxon>Pichiomycetes</taxon>
        <taxon>Debaryomycetaceae</taxon>
        <taxon>Yamadazyma</taxon>
    </lineage>
</organism>
<feature type="region of interest" description="Disordered" evidence="3">
    <location>
        <begin position="163"/>
        <end position="185"/>
    </location>
</feature>
<dbReference type="GO" id="GO:0048278">
    <property type="term" value="P:vesicle docking"/>
    <property type="evidence" value="ECO:0007669"/>
    <property type="project" value="TreeGrafter"/>
</dbReference>
<evidence type="ECO:0000313" key="7">
    <source>
        <dbReference type="Proteomes" id="UP000000707"/>
    </source>
</evidence>
<keyword evidence="4" id="KW-0472">Membrane</keyword>
<gene>
    <name evidence="6" type="ORF">CANTEDRAFT_97047</name>
</gene>
<proteinExistence type="inferred from homology"/>
<dbReference type="GO" id="GO:0006886">
    <property type="term" value="P:intracellular protein transport"/>
    <property type="evidence" value="ECO:0007669"/>
    <property type="project" value="TreeGrafter"/>
</dbReference>
<keyword evidence="4" id="KW-1133">Transmembrane helix</keyword>
<protein>
    <submittedName>
        <fullName evidence="6">t-SNARE</fullName>
    </submittedName>
</protein>
<dbReference type="SUPFAM" id="SSF47661">
    <property type="entry name" value="t-snare proteins"/>
    <property type="match status" value="1"/>
</dbReference>
<feature type="transmembrane region" description="Helical" evidence="4">
    <location>
        <begin position="282"/>
        <end position="301"/>
    </location>
</feature>
<feature type="coiled-coil region" evidence="2">
    <location>
        <begin position="94"/>
        <end position="152"/>
    </location>
</feature>
<dbReference type="OrthoDB" id="364348at2759"/>
<dbReference type="GO" id="GO:0031201">
    <property type="term" value="C:SNARE complex"/>
    <property type="evidence" value="ECO:0007669"/>
    <property type="project" value="TreeGrafter"/>
</dbReference>